<dbReference type="InterPro" id="IPR036291">
    <property type="entry name" value="NAD(P)-bd_dom_sf"/>
</dbReference>
<dbReference type="RefSeq" id="WP_196988755.1">
    <property type="nucleotide sequence ID" value="NZ_JADWYR010000001.1"/>
</dbReference>
<name>A0A931E6I8_9BACT</name>
<dbReference type="Proteomes" id="UP000628448">
    <property type="component" value="Unassembled WGS sequence"/>
</dbReference>
<accession>A0A931E6I8</accession>
<evidence type="ECO:0000256" key="2">
    <source>
        <dbReference type="ARBA" id="ARBA00023002"/>
    </source>
</evidence>
<organism evidence="3 4">
    <name type="scientific">Panacibacter microcysteis</name>
    <dbReference type="NCBI Taxonomy" id="2793269"/>
    <lineage>
        <taxon>Bacteria</taxon>
        <taxon>Pseudomonadati</taxon>
        <taxon>Bacteroidota</taxon>
        <taxon>Chitinophagia</taxon>
        <taxon>Chitinophagales</taxon>
        <taxon>Chitinophagaceae</taxon>
        <taxon>Panacibacter</taxon>
    </lineage>
</organism>
<dbReference type="AlphaFoldDB" id="A0A931E6I8"/>
<dbReference type="PRINTS" id="PR00080">
    <property type="entry name" value="SDRFAMILY"/>
</dbReference>
<dbReference type="EMBL" id="JADWYR010000001">
    <property type="protein sequence ID" value="MBG9374656.1"/>
    <property type="molecule type" value="Genomic_DNA"/>
</dbReference>
<dbReference type="PROSITE" id="PS00061">
    <property type="entry name" value="ADH_SHORT"/>
    <property type="match status" value="1"/>
</dbReference>
<dbReference type="InterPro" id="IPR002347">
    <property type="entry name" value="SDR_fam"/>
</dbReference>
<dbReference type="SUPFAM" id="SSF51735">
    <property type="entry name" value="NAD(P)-binding Rossmann-fold domains"/>
    <property type="match status" value="1"/>
</dbReference>
<dbReference type="Pfam" id="PF13561">
    <property type="entry name" value="adh_short_C2"/>
    <property type="match status" value="1"/>
</dbReference>
<dbReference type="PANTHER" id="PTHR24321:SF8">
    <property type="entry name" value="ESTRADIOL 17-BETA-DEHYDROGENASE 8-RELATED"/>
    <property type="match status" value="1"/>
</dbReference>
<evidence type="ECO:0000256" key="1">
    <source>
        <dbReference type="ARBA" id="ARBA00006484"/>
    </source>
</evidence>
<gene>
    <name evidence="3" type="ORF">I5907_00290</name>
</gene>
<keyword evidence="4" id="KW-1185">Reference proteome</keyword>
<protein>
    <submittedName>
        <fullName evidence="3">SDR family oxidoreductase</fullName>
    </submittedName>
</protein>
<keyword evidence="2" id="KW-0560">Oxidoreductase</keyword>
<dbReference type="GO" id="GO:0016491">
    <property type="term" value="F:oxidoreductase activity"/>
    <property type="evidence" value="ECO:0007669"/>
    <property type="project" value="UniProtKB-KW"/>
</dbReference>
<dbReference type="InterPro" id="IPR020904">
    <property type="entry name" value="Sc_DH/Rdtase_CS"/>
</dbReference>
<proteinExistence type="inferred from homology"/>
<evidence type="ECO:0000313" key="3">
    <source>
        <dbReference type="EMBL" id="MBG9374656.1"/>
    </source>
</evidence>
<dbReference type="Gene3D" id="3.40.50.720">
    <property type="entry name" value="NAD(P)-binding Rossmann-like Domain"/>
    <property type="match status" value="1"/>
</dbReference>
<comment type="caution">
    <text evidence="3">The sequence shown here is derived from an EMBL/GenBank/DDBJ whole genome shotgun (WGS) entry which is preliminary data.</text>
</comment>
<sequence length="250" mass="25947">MENIFNGKVAVVTGAGSGIGEAAAVLYARYGAKVIVSDIQEAGGTATVAAIEAAGGQAHFIQADVSDAAACEMLIRKSAEKYGAVDIAFNNAGIGGEINPVADMSLEAWHKVINVNLNSVFYCMKYELQQMTRQGSGVIVNMSSILGKVAFANSAAYVAAKHGVVGLSQNAAVEYAKQGIRVNVVGPAFINTPLLSALDENVKKALVQMHPAGRLGEAGEVAELVIWLSSDKASFVTGNYYAVDGGYLAV</sequence>
<dbReference type="NCBIfam" id="NF005559">
    <property type="entry name" value="PRK07231.1"/>
    <property type="match status" value="1"/>
</dbReference>
<dbReference type="PANTHER" id="PTHR24321">
    <property type="entry name" value="DEHYDROGENASES, SHORT CHAIN"/>
    <property type="match status" value="1"/>
</dbReference>
<reference evidence="3" key="1">
    <citation type="submission" date="2020-11" db="EMBL/GenBank/DDBJ databases">
        <title>Bacterial whole genome sequence for Panacibacter sp. DH6.</title>
        <authorList>
            <person name="Le V."/>
            <person name="Ko S."/>
            <person name="Ahn C.-Y."/>
            <person name="Oh H.-M."/>
        </authorList>
    </citation>
    <scope>NUCLEOTIDE SEQUENCE</scope>
    <source>
        <strain evidence="3">DH6</strain>
    </source>
</reference>
<evidence type="ECO:0000313" key="4">
    <source>
        <dbReference type="Proteomes" id="UP000628448"/>
    </source>
</evidence>
<comment type="similarity">
    <text evidence="1">Belongs to the short-chain dehydrogenases/reductases (SDR) family.</text>
</comment>
<dbReference type="FunFam" id="3.40.50.720:FF:000084">
    <property type="entry name" value="Short-chain dehydrogenase reductase"/>
    <property type="match status" value="1"/>
</dbReference>
<dbReference type="PRINTS" id="PR00081">
    <property type="entry name" value="GDHRDH"/>
</dbReference>